<dbReference type="InterPro" id="IPR023214">
    <property type="entry name" value="HAD_sf"/>
</dbReference>
<evidence type="ECO:0000256" key="16">
    <source>
        <dbReference type="PIRSR" id="PIRSR606539-2"/>
    </source>
</evidence>
<feature type="region of interest" description="Disordered" evidence="19">
    <location>
        <begin position="1"/>
        <end position="74"/>
    </location>
</feature>
<evidence type="ECO:0000256" key="14">
    <source>
        <dbReference type="ARBA" id="ARBA00034036"/>
    </source>
</evidence>
<dbReference type="NCBIfam" id="TIGR01494">
    <property type="entry name" value="ATPase_P-type"/>
    <property type="match status" value="1"/>
</dbReference>
<feature type="transmembrane region" description="Helical" evidence="18">
    <location>
        <begin position="1103"/>
        <end position="1122"/>
    </location>
</feature>
<keyword evidence="5" id="KW-1003">Cell membrane</keyword>
<evidence type="ECO:0000256" key="6">
    <source>
        <dbReference type="ARBA" id="ARBA00022692"/>
    </source>
</evidence>
<dbReference type="EC" id="7.6.2.1" evidence="18"/>
<evidence type="ECO:0000313" key="23">
    <source>
        <dbReference type="Proteomes" id="UP000007797"/>
    </source>
</evidence>
<feature type="binding site" evidence="16">
    <location>
        <position position="693"/>
    </location>
    <ligand>
        <name>ATP</name>
        <dbReference type="ChEBI" id="CHEBI:30616"/>
    </ligand>
</feature>
<dbReference type="SUPFAM" id="SSF81660">
    <property type="entry name" value="Metal cation-transporting ATPase, ATP-binding domain N"/>
    <property type="match status" value="1"/>
</dbReference>
<dbReference type="EMBL" id="GL883006">
    <property type="protein sequence ID" value="EGG24874.1"/>
    <property type="molecule type" value="Genomic_DNA"/>
</dbReference>
<dbReference type="Gene3D" id="2.70.150.10">
    <property type="entry name" value="Calcium-transporting ATPase, cytoplasmic transduction domain A"/>
    <property type="match status" value="1"/>
</dbReference>
<keyword evidence="4" id="KW-0813">Transport</keyword>
<evidence type="ECO:0000313" key="22">
    <source>
        <dbReference type="EMBL" id="EGG24874.1"/>
    </source>
</evidence>
<feature type="transmembrane region" description="Helical" evidence="18">
    <location>
        <begin position="974"/>
        <end position="995"/>
    </location>
</feature>
<dbReference type="PANTHER" id="PTHR24092">
    <property type="entry name" value="PROBABLE PHOSPHOLIPID-TRANSPORTING ATPASE"/>
    <property type="match status" value="1"/>
</dbReference>
<feature type="domain" description="P-type ATPase C-terminal" evidence="21">
    <location>
        <begin position="946"/>
        <end position="1195"/>
    </location>
</feature>
<dbReference type="SFLD" id="SFLDS00003">
    <property type="entry name" value="Haloacid_Dehalogenase"/>
    <property type="match status" value="1"/>
</dbReference>
<feature type="binding site" evidence="16">
    <location>
        <position position="590"/>
    </location>
    <ligand>
        <name>ATP</name>
        <dbReference type="ChEBI" id="CHEBI:30616"/>
    </ligand>
</feature>
<keyword evidence="11 18" id="KW-1278">Translocase</keyword>
<dbReference type="KEGG" id="dfa:DFA_03119"/>
<dbReference type="GO" id="GO:0012505">
    <property type="term" value="C:endomembrane system"/>
    <property type="evidence" value="ECO:0007669"/>
    <property type="project" value="UniProtKB-SubCell"/>
</dbReference>
<dbReference type="NCBIfam" id="TIGR01652">
    <property type="entry name" value="ATPase-Plipid"/>
    <property type="match status" value="1"/>
</dbReference>
<dbReference type="SFLD" id="SFLDG00002">
    <property type="entry name" value="C1.7:_P-type_atpase_like"/>
    <property type="match status" value="1"/>
</dbReference>
<dbReference type="InterPro" id="IPR006539">
    <property type="entry name" value="P-type_ATPase_IV"/>
</dbReference>
<dbReference type="Pfam" id="PF16212">
    <property type="entry name" value="PhoLip_ATPase_C"/>
    <property type="match status" value="1"/>
</dbReference>
<dbReference type="InterPro" id="IPR032630">
    <property type="entry name" value="P_typ_ATPase_c"/>
</dbReference>
<feature type="compositionally biased region" description="Basic residues" evidence="19">
    <location>
        <begin position="8"/>
        <end position="20"/>
    </location>
</feature>
<dbReference type="GO" id="GO:0016887">
    <property type="term" value="F:ATP hydrolysis activity"/>
    <property type="evidence" value="ECO:0007669"/>
    <property type="project" value="InterPro"/>
</dbReference>
<evidence type="ECO:0000259" key="21">
    <source>
        <dbReference type="Pfam" id="PF16212"/>
    </source>
</evidence>
<feature type="binding site" evidence="16">
    <location>
        <position position="451"/>
    </location>
    <ligand>
        <name>ATP</name>
        <dbReference type="ChEBI" id="CHEBI:30616"/>
    </ligand>
</feature>
<feature type="transmembrane region" description="Helical" evidence="18">
    <location>
        <begin position="1167"/>
        <end position="1189"/>
    </location>
</feature>
<feature type="transmembrane region" description="Helical" evidence="18">
    <location>
        <begin position="1060"/>
        <end position="1083"/>
    </location>
</feature>
<feature type="binding site" evidence="16">
    <location>
        <position position="453"/>
    </location>
    <ligand>
        <name>ATP</name>
        <dbReference type="ChEBI" id="CHEBI:30616"/>
    </ligand>
</feature>
<dbReference type="InterPro" id="IPR001757">
    <property type="entry name" value="P_typ_ATPase"/>
</dbReference>
<dbReference type="GO" id="GO:0005524">
    <property type="term" value="F:ATP binding"/>
    <property type="evidence" value="ECO:0007669"/>
    <property type="project" value="UniProtKB-UniRule"/>
</dbReference>
<gene>
    <name evidence="22" type="ORF">DFA_03119</name>
</gene>
<keyword evidence="8 16" id="KW-0547">Nucleotide-binding</keyword>
<dbReference type="GO" id="GO:0140326">
    <property type="term" value="F:ATPase-coupled intramembrane lipid transporter activity"/>
    <property type="evidence" value="ECO:0007669"/>
    <property type="project" value="UniProtKB-EC"/>
</dbReference>
<dbReference type="Pfam" id="PF13246">
    <property type="entry name" value="Cation_ATPase"/>
    <property type="match status" value="1"/>
</dbReference>
<dbReference type="GO" id="GO:0045332">
    <property type="term" value="P:phospholipid translocation"/>
    <property type="evidence" value="ECO:0007669"/>
    <property type="project" value="TreeGrafter"/>
</dbReference>
<feature type="compositionally biased region" description="Polar residues" evidence="19">
    <location>
        <begin position="21"/>
        <end position="31"/>
    </location>
</feature>
<feature type="binding site" evidence="16">
    <location>
        <position position="923"/>
    </location>
    <ligand>
        <name>ATP</name>
        <dbReference type="ChEBI" id="CHEBI:30616"/>
    </ligand>
</feature>
<dbReference type="SUPFAM" id="SSF81665">
    <property type="entry name" value="Calcium ATPase, transmembrane domain M"/>
    <property type="match status" value="1"/>
</dbReference>
<dbReference type="OMA" id="GSIIVWY"/>
<dbReference type="Gene3D" id="3.40.1110.10">
    <property type="entry name" value="Calcium-transporting ATPase, cytoplasmic domain N"/>
    <property type="match status" value="1"/>
</dbReference>
<feature type="binding site" evidence="16">
    <location>
        <position position="924"/>
    </location>
    <ligand>
        <name>ATP</name>
        <dbReference type="ChEBI" id="CHEBI:30616"/>
    </ligand>
</feature>
<feature type="binding site" evidence="17">
    <location>
        <position position="451"/>
    </location>
    <ligand>
        <name>Mg(2+)</name>
        <dbReference type="ChEBI" id="CHEBI:18420"/>
    </ligand>
</feature>
<dbReference type="Pfam" id="PF16209">
    <property type="entry name" value="PhoLip_ATPase_N"/>
    <property type="match status" value="1"/>
</dbReference>
<feature type="binding site" evidence="17">
    <location>
        <position position="920"/>
    </location>
    <ligand>
        <name>Mg(2+)</name>
        <dbReference type="ChEBI" id="CHEBI:18420"/>
    </ligand>
</feature>
<evidence type="ECO:0000256" key="3">
    <source>
        <dbReference type="ARBA" id="ARBA00008109"/>
    </source>
</evidence>
<evidence type="ECO:0000256" key="2">
    <source>
        <dbReference type="ARBA" id="ARBA00004236"/>
    </source>
</evidence>
<dbReference type="InterPro" id="IPR032631">
    <property type="entry name" value="P-type_ATPase_N"/>
</dbReference>
<dbReference type="SUPFAM" id="SSF81653">
    <property type="entry name" value="Calcium ATPase, transduction domain A"/>
    <property type="match status" value="1"/>
</dbReference>
<keyword evidence="12 18" id="KW-1133">Transmembrane helix</keyword>
<dbReference type="PROSITE" id="PS00154">
    <property type="entry name" value="ATPASE_E1_E2"/>
    <property type="match status" value="1"/>
</dbReference>
<evidence type="ECO:0000256" key="4">
    <source>
        <dbReference type="ARBA" id="ARBA00022448"/>
    </source>
</evidence>
<keyword evidence="10 17" id="KW-0460">Magnesium</keyword>
<feature type="binding site" evidence="16">
    <location>
        <position position="655"/>
    </location>
    <ligand>
        <name>ATP</name>
        <dbReference type="ChEBI" id="CHEBI:30616"/>
    </ligand>
</feature>
<proteinExistence type="inferred from homology"/>
<name>F4PGP0_CACFS</name>
<evidence type="ECO:0000256" key="12">
    <source>
        <dbReference type="ARBA" id="ARBA00022989"/>
    </source>
</evidence>
<protein>
    <recommendedName>
        <fullName evidence="18">Phospholipid-transporting ATPase</fullName>
        <ecNumber evidence="18">7.6.2.1</ecNumber>
    </recommendedName>
</protein>
<evidence type="ECO:0000256" key="15">
    <source>
        <dbReference type="PIRSR" id="PIRSR606539-1"/>
    </source>
</evidence>
<dbReference type="OrthoDB" id="377733at2759"/>
<feature type="active site" description="4-aspartylphosphate intermediate" evidence="15">
    <location>
        <position position="451"/>
    </location>
</feature>
<evidence type="ECO:0000256" key="19">
    <source>
        <dbReference type="SAM" id="MobiDB-lite"/>
    </source>
</evidence>
<dbReference type="InterPro" id="IPR018303">
    <property type="entry name" value="ATPase_P-typ_P_site"/>
</dbReference>
<feature type="binding site" evidence="16">
    <location>
        <position position="774"/>
    </location>
    <ligand>
        <name>ATP</name>
        <dbReference type="ChEBI" id="CHEBI:30616"/>
    </ligand>
</feature>
<evidence type="ECO:0000256" key="13">
    <source>
        <dbReference type="ARBA" id="ARBA00023136"/>
    </source>
</evidence>
<evidence type="ECO:0000256" key="10">
    <source>
        <dbReference type="ARBA" id="ARBA00022842"/>
    </source>
</evidence>
<feature type="transmembrane region" description="Helical" evidence="18">
    <location>
        <begin position="1134"/>
        <end position="1155"/>
    </location>
</feature>
<feature type="compositionally biased region" description="Low complexity" evidence="19">
    <location>
        <begin position="34"/>
        <end position="74"/>
    </location>
</feature>
<dbReference type="FunFam" id="3.40.50.1000:FF:000014">
    <property type="entry name" value="Phospholipid-transporting ATPase"/>
    <property type="match status" value="1"/>
</dbReference>
<dbReference type="PRINTS" id="PR00119">
    <property type="entry name" value="CATATPASE"/>
</dbReference>
<evidence type="ECO:0000256" key="18">
    <source>
        <dbReference type="RuleBase" id="RU362033"/>
    </source>
</evidence>
<comment type="subcellular location">
    <subcellularLocation>
        <location evidence="2">Cell membrane</location>
    </subcellularLocation>
    <subcellularLocation>
        <location evidence="1">Endomembrane system</location>
        <topology evidence="1">Multi-pass membrane protein</topology>
    </subcellularLocation>
    <subcellularLocation>
        <location evidence="18">Membrane</location>
        <topology evidence="18">Multi-pass membrane protein</topology>
    </subcellularLocation>
</comment>
<evidence type="ECO:0000256" key="1">
    <source>
        <dbReference type="ARBA" id="ARBA00004127"/>
    </source>
</evidence>
<evidence type="ECO:0000256" key="9">
    <source>
        <dbReference type="ARBA" id="ARBA00022840"/>
    </source>
</evidence>
<evidence type="ECO:0000256" key="7">
    <source>
        <dbReference type="ARBA" id="ARBA00022723"/>
    </source>
</evidence>
<dbReference type="InterPro" id="IPR023298">
    <property type="entry name" value="ATPase_P-typ_TM_dom_sf"/>
</dbReference>
<comment type="catalytic activity">
    <reaction evidence="14 18">
        <text>ATP + H2O + phospholipidSide 1 = ADP + phosphate + phospholipidSide 2.</text>
        <dbReference type="EC" id="7.6.2.1"/>
    </reaction>
</comment>
<feature type="binding site" evidence="17">
    <location>
        <position position="924"/>
    </location>
    <ligand>
        <name>Mg(2+)</name>
        <dbReference type="ChEBI" id="CHEBI:18420"/>
    </ligand>
</feature>
<feature type="binding site" evidence="16">
    <location>
        <position position="900"/>
    </location>
    <ligand>
        <name>ATP</name>
        <dbReference type="ChEBI" id="CHEBI:30616"/>
    </ligand>
</feature>
<feature type="binding site" evidence="16">
    <location>
        <position position="631"/>
    </location>
    <ligand>
        <name>ATP</name>
        <dbReference type="ChEBI" id="CHEBI:30616"/>
    </ligand>
</feature>
<feature type="transmembrane region" description="Helical" evidence="18">
    <location>
        <begin position="1010"/>
        <end position="1030"/>
    </location>
</feature>
<dbReference type="GO" id="GO:0000287">
    <property type="term" value="F:magnesium ion binding"/>
    <property type="evidence" value="ECO:0007669"/>
    <property type="project" value="UniProtKB-UniRule"/>
</dbReference>
<dbReference type="InterPro" id="IPR044492">
    <property type="entry name" value="P_typ_ATPase_HD_dom"/>
</dbReference>
<dbReference type="PANTHER" id="PTHR24092:SF180">
    <property type="entry name" value="PHOSPHOLIPID-TRANSPORTING ATPASE DNF1-RELATED"/>
    <property type="match status" value="1"/>
</dbReference>
<feature type="transmembrane region" description="Helical" evidence="18">
    <location>
        <begin position="386"/>
        <end position="405"/>
    </location>
</feature>
<evidence type="ECO:0000256" key="5">
    <source>
        <dbReference type="ARBA" id="ARBA00022475"/>
    </source>
</evidence>
<feature type="binding site" evidence="16">
    <location>
        <position position="894"/>
    </location>
    <ligand>
        <name>ATP</name>
        <dbReference type="ChEBI" id="CHEBI:30616"/>
    </ligand>
</feature>
<evidence type="ECO:0000256" key="8">
    <source>
        <dbReference type="ARBA" id="ARBA00022741"/>
    </source>
</evidence>
<comment type="cofactor">
    <cofactor evidence="17">
        <name>Mg(2+)</name>
        <dbReference type="ChEBI" id="CHEBI:18420"/>
    </cofactor>
</comment>
<dbReference type="FunFam" id="2.70.150.10:FF:000021">
    <property type="entry name" value="Phospholipid-transporting ATPase"/>
    <property type="match status" value="1"/>
</dbReference>
<evidence type="ECO:0000256" key="11">
    <source>
        <dbReference type="ARBA" id="ARBA00022967"/>
    </source>
</evidence>
<organism evidence="22 23">
    <name type="scientific">Cavenderia fasciculata</name>
    <name type="common">Slime mold</name>
    <name type="synonym">Dictyostelium fasciculatum</name>
    <dbReference type="NCBI Taxonomy" id="261658"/>
    <lineage>
        <taxon>Eukaryota</taxon>
        <taxon>Amoebozoa</taxon>
        <taxon>Evosea</taxon>
        <taxon>Eumycetozoa</taxon>
        <taxon>Dictyostelia</taxon>
        <taxon>Acytosteliales</taxon>
        <taxon>Cavenderiaceae</taxon>
        <taxon>Cavenderia</taxon>
    </lineage>
</organism>
<dbReference type="SUPFAM" id="SSF56784">
    <property type="entry name" value="HAD-like"/>
    <property type="match status" value="1"/>
</dbReference>
<feature type="transmembrane region" description="Helical" evidence="18">
    <location>
        <begin position="339"/>
        <end position="361"/>
    </location>
</feature>
<dbReference type="RefSeq" id="XP_004362725.1">
    <property type="nucleotide sequence ID" value="XM_004362668.1"/>
</dbReference>
<feature type="domain" description="P-type ATPase N-terminal" evidence="20">
    <location>
        <begin position="83"/>
        <end position="135"/>
    </location>
</feature>
<evidence type="ECO:0000259" key="20">
    <source>
        <dbReference type="Pfam" id="PF16209"/>
    </source>
</evidence>
<dbReference type="InterPro" id="IPR008250">
    <property type="entry name" value="ATPase_P-typ_transduc_dom_A_sf"/>
</dbReference>
<dbReference type="STRING" id="1054147.F4PGP0"/>
<dbReference type="GO" id="GO:0005886">
    <property type="term" value="C:plasma membrane"/>
    <property type="evidence" value="ECO:0007669"/>
    <property type="project" value="UniProtKB-SubCell"/>
</dbReference>
<dbReference type="SFLD" id="SFLDF00027">
    <property type="entry name" value="p-type_atpase"/>
    <property type="match status" value="1"/>
</dbReference>
<dbReference type="CDD" id="cd02073">
    <property type="entry name" value="P-type_ATPase_APLT_Dnf-like"/>
    <property type="match status" value="1"/>
</dbReference>
<keyword evidence="7 17" id="KW-0479">Metal-binding</keyword>
<dbReference type="GeneID" id="14876692"/>
<feature type="binding site" evidence="16">
    <location>
        <position position="775"/>
    </location>
    <ligand>
        <name>ATP</name>
        <dbReference type="ChEBI" id="CHEBI:30616"/>
    </ligand>
</feature>
<dbReference type="AlphaFoldDB" id="F4PGP0"/>
<reference evidence="23" key="1">
    <citation type="journal article" date="2011" name="Genome Res.">
        <title>Phylogeny-wide analysis of social amoeba genomes highlights ancient origins for complex intercellular communication.</title>
        <authorList>
            <person name="Heidel A.J."/>
            <person name="Lawal H.M."/>
            <person name="Felder M."/>
            <person name="Schilde C."/>
            <person name="Helps N.R."/>
            <person name="Tunggal B."/>
            <person name="Rivero F."/>
            <person name="John U."/>
            <person name="Schleicher M."/>
            <person name="Eichinger L."/>
            <person name="Platzer M."/>
            <person name="Noegel A.A."/>
            <person name="Schaap P."/>
            <person name="Gloeckner G."/>
        </authorList>
    </citation>
    <scope>NUCLEOTIDE SEQUENCE [LARGE SCALE GENOMIC DNA]</scope>
    <source>
        <strain evidence="23">SH3</strain>
    </source>
</reference>
<comment type="similarity">
    <text evidence="3 18">Belongs to the cation transport ATPase (P-type) (TC 3.A.3) family. Type IV subfamily.</text>
</comment>
<keyword evidence="23" id="KW-1185">Reference proteome</keyword>
<dbReference type="InterPro" id="IPR023299">
    <property type="entry name" value="ATPase_P-typ_cyto_dom_N"/>
</dbReference>
<keyword evidence="9 16" id="KW-0067">ATP-binding</keyword>
<dbReference type="Proteomes" id="UP000007797">
    <property type="component" value="Unassembled WGS sequence"/>
</dbReference>
<keyword evidence="13 18" id="KW-0472">Membrane</keyword>
<sequence>MQIPIDRLRRKKISTQRRKVNINNYKQQDISSGGLINHSDSSSNSSVNSSCSNSTVNNNNIADDNNNNNNGGQNIVSRILGRKKKSTYCSNWISTTKYSILTFIPKNLFEQFCRVANLYFLFILILSYTPVSPVLPGPSTINLGIVLLVNACKEAYEDFKRYKSDKHINNQTTQIIENGEFVIKCWKDIQVGHVVKVNNQEQFPADLVLLSTSCETSPGLCYIETSNLDGETNLKTKQSLMETNTSLHNLDNLNQFSALLEYEAPSQNLSKFDGRITMGLSGETLPLSCEQLLIRGTQLMNTKYIYGVVVYTGHDTKYMLNTMSTPSKRSKLEREMNRILIYVLIAEALLCLVSAILGAVYEHRVGRGSWYLLISNRLIVHTVERFFTFVILYSTIVPISLYVTMEMVRVFQIISINRDKKMYHDETKTFAKARTSNLNEELGQVEHIFSDKTGTLTRNEMVFRICSIDGLSYGSLSSDYLIGTESILNVSSVDLNQNQNNNSSNNNNICKSPSISAVDLKDTFDKSTSSLANLVENVNKPLNVDFSIPANLEFFIAIALCHTVIPEHEGPGNEDGGCDAINYSSSSPDEVALVTAAANLGIQFFHRTPNSMGVNVNGQERMYHLLNVLEFTSDRKRMSVIVRQVDSQEIILYCKGADTSILPFINLPSNDKEKEILKSNEDNLKKYSCNGLRTLCISKKIIDPVEYENWNVMFKKASISIDDREEQVREVSAQIENGWSLLGITGVEDKLQDQVPQTITTLSQADIKIWMLTGDKQETAINIGISCRLLEGVDILILNETTSSQILDQAIESMINQIESNEKSGAGETDHHQTNNNSNNIEMQEAYNNNNNNQLKKEYSLVIDGATLVLALQKEIEDKFYKLTCLCKSVVCCRVTPFQKSEVVRMVKDRTQSVTLAIGDGANDVSMIQKAHLGIGISGKEGRQAVLSSDFAISQFRFLERLVLVHGRYNYKRLCLLICYFFFKNLLASLLQLWFSSNTQFSGASFYDSANILCYNLVFTSLPIIIIGVFEKDIGSSYLRRFPQLYRECQKGACFNHRIFWYWISTGVYCSACIYFFTSRIFIEGPLDSDGRIGSMWETSAAGFTSLVFVVNLRLALCINTWTVLHHVTLWGSLIVYALIEFVYSVIYIEYVGYFHYIFVHLTEKPIFYFALFVTVLCALLPAYTVSYVNRNYFTKPIHIVQELMRQDKRKLRHKLKLMNI</sequence>
<evidence type="ECO:0000256" key="17">
    <source>
        <dbReference type="PIRSR" id="PIRSR606539-3"/>
    </source>
</evidence>
<feature type="binding site" evidence="16">
    <location>
        <position position="452"/>
    </location>
    <ligand>
        <name>ATP</name>
        <dbReference type="ChEBI" id="CHEBI:30616"/>
    </ligand>
</feature>
<feature type="binding site" evidence="16">
    <location>
        <position position="773"/>
    </location>
    <ligand>
        <name>ATP</name>
        <dbReference type="ChEBI" id="CHEBI:30616"/>
    </ligand>
</feature>
<keyword evidence="6 18" id="KW-0812">Transmembrane</keyword>
<accession>F4PGP0</accession>
<feature type="binding site" evidence="17">
    <location>
        <position position="453"/>
    </location>
    <ligand>
        <name>Mg(2+)</name>
        <dbReference type="ChEBI" id="CHEBI:18420"/>
    </ligand>
</feature>
<dbReference type="Gene3D" id="3.40.50.1000">
    <property type="entry name" value="HAD superfamily/HAD-like"/>
    <property type="match status" value="1"/>
</dbReference>
<dbReference type="InterPro" id="IPR036412">
    <property type="entry name" value="HAD-like_sf"/>
</dbReference>